<dbReference type="EMBL" id="SSTE01000742">
    <property type="protein sequence ID" value="KAA0066914.1"/>
    <property type="molecule type" value="Genomic_DNA"/>
</dbReference>
<dbReference type="InterPro" id="IPR000477">
    <property type="entry name" value="RT_dom"/>
</dbReference>
<dbReference type="OrthoDB" id="784813at2759"/>
<evidence type="ECO:0000313" key="12">
    <source>
        <dbReference type="EMBL" id="KAA0066914.1"/>
    </source>
</evidence>
<dbReference type="Gene3D" id="3.30.70.270">
    <property type="match status" value="1"/>
</dbReference>
<dbReference type="Gene3D" id="3.30.200.20">
    <property type="entry name" value="Phosphorylase Kinase, domain 1"/>
    <property type="match status" value="1"/>
</dbReference>
<dbReference type="GO" id="GO:0003964">
    <property type="term" value="F:RNA-directed DNA polymerase activity"/>
    <property type="evidence" value="ECO:0007669"/>
    <property type="project" value="UniProtKB-KW"/>
</dbReference>
<organism evidence="13 15">
    <name type="scientific">Cucumis melo var. makuwa</name>
    <name type="common">Oriental melon</name>
    <dbReference type="NCBI Taxonomy" id="1194695"/>
    <lineage>
        <taxon>Eukaryota</taxon>
        <taxon>Viridiplantae</taxon>
        <taxon>Streptophyta</taxon>
        <taxon>Embryophyta</taxon>
        <taxon>Tracheophyta</taxon>
        <taxon>Spermatophyta</taxon>
        <taxon>Magnoliopsida</taxon>
        <taxon>eudicotyledons</taxon>
        <taxon>Gunneridae</taxon>
        <taxon>Pentapetalae</taxon>
        <taxon>rosids</taxon>
        <taxon>fabids</taxon>
        <taxon>Cucurbitales</taxon>
        <taxon>Cucurbitaceae</taxon>
        <taxon>Benincaseae</taxon>
        <taxon>Cucumis</taxon>
    </lineage>
</organism>
<dbReference type="Pfam" id="PF24626">
    <property type="entry name" value="SH3_Tf2-1"/>
    <property type="match status" value="1"/>
</dbReference>
<evidence type="ECO:0000256" key="2">
    <source>
        <dbReference type="ARBA" id="ARBA00022695"/>
    </source>
</evidence>
<keyword evidence="4" id="KW-0677">Repeat</keyword>
<evidence type="ECO:0000256" key="3">
    <source>
        <dbReference type="ARBA" id="ARBA00022722"/>
    </source>
</evidence>
<evidence type="ECO:0000256" key="5">
    <source>
        <dbReference type="ARBA" id="ARBA00022759"/>
    </source>
</evidence>
<dbReference type="Gene3D" id="1.50.10.20">
    <property type="match status" value="1"/>
</dbReference>
<dbReference type="SUPFAM" id="SSF56672">
    <property type="entry name" value="DNA/RNA polymerases"/>
    <property type="match status" value="1"/>
</dbReference>
<dbReference type="InterPro" id="IPR008930">
    <property type="entry name" value="Terpenoid_cyclase/PrenylTrfase"/>
</dbReference>
<keyword evidence="7" id="KW-0695">RNA-directed DNA polymerase</keyword>
<dbReference type="Proteomes" id="UP000321947">
    <property type="component" value="Unassembled WGS sequence"/>
</dbReference>
<keyword evidence="3" id="KW-0540">Nuclease</keyword>
<dbReference type="InterPro" id="IPR056924">
    <property type="entry name" value="SH3_Tf2-1"/>
</dbReference>
<evidence type="ECO:0000259" key="8">
    <source>
        <dbReference type="Pfam" id="PF00078"/>
    </source>
</evidence>
<dbReference type="InterPro" id="IPR043128">
    <property type="entry name" value="Rev_trsase/Diguanyl_cyclase"/>
</dbReference>
<dbReference type="InterPro" id="IPR050951">
    <property type="entry name" value="Retrovirus_Pol_polyprotein"/>
</dbReference>
<evidence type="ECO:0000259" key="11">
    <source>
        <dbReference type="Pfam" id="PF24626"/>
    </source>
</evidence>
<evidence type="ECO:0000256" key="1">
    <source>
        <dbReference type="ARBA" id="ARBA00022679"/>
    </source>
</evidence>
<name>A0A5D3E2T6_CUCMM</name>
<dbReference type="EMBL" id="SSTD01000710">
    <property type="protein sequence ID" value="TYK30196.1"/>
    <property type="molecule type" value="Genomic_DNA"/>
</dbReference>
<proteinExistence type="predicted"/>
<feature type="domain" description="Reverse transcriptase" evidence="8">
    <location>
        <begin position="212"/>
        <end position="364"/>
    </location>
</feature>
<keyword evidence="6" id="KW-0378">Hydrolase</keyword>
<dbReference type="GO" id="GO:0004519">
    <property type="term" value="F:endonuclease activity"/>
    <property type="evidence" value="ECO:0007669"/>
    <property type="project" value="UniProtKB-KW"/>
</dbReference>
<dbReference type="Gene3D" id="3.10.20.370">
    <property type="match status" value="1"/>
</dbReference>
<keyword evidence="2" id="KW-0548">Nucleotidyltransferase</keyword>
<protein>
    <submittedName>
        <fullName evidence="13">Ty3-gypsy retrotransposon protein</fullName>
    </submittedName>
</protein>
<feature type="domain" description="Prenyltransferase alpha-alpha toroid" evidence="9">
    <location>
        <begin position="879"/>
        <end position="945"/>
    </location>
</feature>
<dbReference type="CDD" id="cd01647">
    <property type="entry name" value="RT_LTR"/>
    <property type="match status" value="1"/>
</dbReference>
<dbReference type="GO" id="GO:0016787">
    <property type="term" value="F:hydrolase activity"/>
    <property type="evidence" value="ECO:0007669"/>
    <property type="project" value="UniProtKB-KW"/>
</dbReference>
<comment type="caution">
    <text evidence="13">The sequence shown here is derived from an EMBL/GenBank/DDBJ whole genome shotgun (WGS) entry which is preliminary data.</text>
</comment>
<dbReference type="PANTHER" id="PTHR37984">
    <property type="entry name" value="PROTEIN CBG26694"/>
    <property type="match status" value="1"/>
</dbReference>
<dbReference type="CDD" id="cd09274">
    <property type="entry name" value="RNase_HI_RT_Ty3"/>
    <property type="match status" value="1"/>
</dbReference>
<keyword evidence="5" id="KW-0255">Endonuclease</keyword>
<dbReference type="InterPro" id="IPR041373">
    <property type="entry name" value="RT_RNaseH"/>
</dbReference>
<dbReference type="SUPFAM" id="SSF56112">
    <property type="entry name" value="Protein kinase-like (PK-like)"/>
    <property type="match status" value="1"/>
</dbReference>
<dbReference type="Pfam" id="PF00078">
    <property type="entry name" value="RVT_1"/>
    <property type="match status" value="1"/>
</dbReference>
<feature type="domain" description="Tf2-1-like SH3-like" evidence="11">
    <location>
        <begin position="719"/>
        <end position="756"/>
    </location>
</feature>
<evidence type="ECO:0000313" key="13">
    <source>
        <dbReference type="EMBL" id="TYK30196.1"/>
    </source>
</evidence>
<dbReference type="InterPro" id="IPR043502">
    <property type="entry name" value="DNA/RNA_pol_sf"/>
</dbReference>
<dbReference type="Gene3D" id="3.10.10.10">
    <property type="entry name" value="HIV Type 1 Reverse Transcriptase, subunit A, domain 1"/>
    <property type="match status" value="2"/>
</dbReference>
<dbReference type="Pfam" id="PF17917">
    <property type="entry name" value="RT_RNaseH"/>
    <property type="match status" value="1"/>
</dbReference>
<dbReference type="InterPro" id="IPR001330">
    <property type="entry name" value="Prenyltrans"/>
</dbReference>
<sequence length="1007" mass="113953">MTVEQYDAEFNMLFCFAPDVVKDEAARIDKFVRGLKLNLQGFVRAFRPTTHADALRLTVDMSLHKKANLFKTTGRESTPGRTLRELSACRSCGRSHGGRCLAGSGVCFRWKSLCHYSSEQAGIVVTGVDWLSANHASIDCSRKEVAFNPHSAASFKFKGARTVVLPKVISTMKASKLLNQGTWSILVSVVDTREEIDFAIEIELGTTPISTASYRMASAELKKMNVQLQKLLDKGFMRPSVSPWGAPLQGATVFSKIDLCSGYHQLRIRDSDIPKTAFRSRYGHYEFIVMSFGLTNAPAVFMDLMNRVFKDFLDTFVIVFINDILVYSKIEAEHKEHLHQVSFLGHVVSSEGVSVDPAKIEAITSWPRPSTVSEGTPFVWILACESSFQELKKKLVTAPVLTVLDGSRSFVIYSDASKKGLGYVLMQQGKVVTYASRHLKNHEQNYPTHDLELAAVAFALKIWRHYLFGENIQIFTDHKCLKYFFTQKELNMRQRRWLELIKDYDCEILYHSGKTNVVADALSRKLSYSAALITKIIVAQLNDPYLVEKRPLSEAGQAEEFSMSSDGRLMYERHLCIPADSAVKTELLIEAHSSSFSMHPGRLPRTLKGYTVIWVVVDRLMKSAHFIPGKSTYTARLQLGLGTRLDFSTIFHPQTDGQTESYQATIGMTPFEALYGRCYRSPVCWSEVGEQRMLGPELVQTINATIQMIRARMLTAQSRPFEIFERIGPVAYYLALPPAFSAVHDVFHVFMLRKYVTDLTHVVDFEPLQINVNLGYEEQPLEILAREVKMLRNKGIALIEVLCLHPISPLPLDVDHCNPPPSLKPQQIKKSCFICRSSEQERLTIEFWREAEILSKLHHPNVVAFYGVVQDGPGGTLAMVVLRENLDPRLMEDWVVFRQVGLECGFQGRTNKLVDGCYSFWQGGVCSLLKRLSLDIDEQSVQPYAREGSSFDDLSTECGYYVMKFMQDIARQKSITITDVLTRQAPYTQSELDMVRVEYCDFLGRYI</sequence>
<evidence type="ECO:0000259" key="10">
    <source>
        <dbReference type="Pfam" id="PF17917"/>
    </source>
</evidence>
<dbReference type="SUPFAM" id="SSF48239">
    <property type="entry name" value="Terpenoid cyclases/Protein prenyltransferases"/>
    <property type="match status" value="1"/>
</dbReference>
<accession>A0A5D3E2T6</accession>
<evidence type="ECO:0000313" key="15">
    <source>
        <dbReference type="Proteomes" id="UP000321947"/>
    </source>
</evidence>
<evidence type="ECO:0000256" key="7">
    <source>
        <dbReference type="ARBA" id="ARBA00022918"/>
    </source>
</evidence>
<evidence type="ECO:0000256" key="4">
    <source>
        <dbReference type="ARBA" id="ARBA00022737"/>
    </source>
</evidence>
<feature type="domain" description="Reverse transcriptase RNase H-like" evidence="10">
    <location>
        <begin position="407"/>
        <end position="504"/>
    </location>
</feature>
<evidence type="ECO:0000256" key="6">
    <source>
        <dbReference type="ARBA" id="ARBA00022801"/>
    </source>
</evidence>
<evidence type="ECO:0000313" key="14">
    <source>
        <dbReference type="Proteomes" id="UP000321393"/>
    </source>
</evidence>
<reference evidence="14 15" key="1">
    <citation type="submission" date="2019-08" db="EMBL/GenBank/DDBJ databases">
        <title>Draft genome sequences of two oriental melons (Cucumis melo L. var makuwa).</title>
        <authorList>
            <person name="Kwon S.-Y."/>
        </authorList>
    </citation>
    <scope>NUCLEOTIDE SEQUENCE [LARGE SCALE GENOMIC DNA]</scope>
    <source>
        <strain evidence="15">cv. Chang Bougi</strain>
        <strain evidence="14">cv. SW 3</strain>
        <tissue evidence="13">Leaf</tissue>
    </source>
</reference>
<gene>
    <name evidence="13" type="ORF">E5676_scaffold595G00060</name>
    <name evidence="12" type="ORF">E6C27_scaffold550G00410</name>
</gene>
<dbReference type="AlphaFoldDB" id="A0A5D3E2T6"/>
<dbReference type="Proteomes" id="UP000321393">
    <property type="component" value="Unassembled WGS sequence"/>
</dbReference>
<dbReference type="InterPro" id="IPR011009">
    <property type="entry name" value="Kinase-like_dom_sf"/>
</dbReference>
<dbReference type="Pfam" id="PF00432">
    <property type="entry name" value="Prenyltrans"/>
    <property type="match status" value="1"/>
</dbReference>
<evidence type="ECO:0000259" key="9">
    <source>
        <dbReference type="Pfam" id="PF00432"/>
    </source>
</evidence>
<keyword evidence="1" id="KW-0808">Transferase</keyword>
<dbReference type="PANTHER" id="PTHR37984:SF5">
    <property type="entry name" value="PROTEIN NYNRIN-LIKE"/>
    <property type="match status" value="1"/>
</dbReference>